<dbReference type="GO" id="GO:0017006">
    <property type="term" value="P:protein-tetrapyrrole linkage"/>
    <property type="evidence" value="ECO:0007669"/>
    <property type="project" value="UniProtKB-UniRule"/>
</dbReference>
<dbReference type="EC" id="4.-.-.-" evidence="3"/>
<sequence>MNFSPQLIALGEYLAGEFDNREQAIAEPVWYVHLCLWQRPVNLFTEDSITLFAEQANVITLDQPYRQRIIRLRQGSDSDATVEVQYYMPQDPGALRGAGHNPALLNTLTPEQLDLLPGCILTVTQEKLACDRYKFTATPLPETRCSFSYLGNTVYVSLGFAATGAEFYSYDKGIDPATGKATWGAIMGPYRYTKRNQYLIR</sequence>
<evidence type="ECO:0000256" key="2">
    <source>
        <dbReference type="ARBA" id="ARBA00023239"/>
    </source>
</evidence>
<reference evidence="5" key="1">
    <citation type="submission" date="2020-06" db="EMBL/GenBank/DDBJ databases">
        <title>Nostoc edaphicum CCNP1411 genome.</title>
        <authorList>
            <person name="Fidor A."/>
            <person name="Grabski M."/>
            <person name="Gawor J."/>
            <person name="Gromadka R."/>
            <person name="Wegrzyn G."/>
            <person name="Mazur-Marzec H."/>
        </authorList>
    </citation>
    <scope>NUCLEOTIDE SEQUENCE [LARGE SCALE GENOMIC DNA]</scope>
    <source>
        <strain evidence="5">CCNP1411</strain>
    </source>
</reference>
<organism evidence="4 5">
    <name type="scientific">Nostoc edaphicum CCNP1411</name>
    <dbReference type="NCBI Taxonomy" id="1472755"/>
    <lineage>
        <taxon>Bacteria</taxon>
        <taxon>Bacillati</taxon>
        <taxon>Cyanobacteriota</taxon>
        <taxon>Cyanophyceae</taxon>
        <taxon>Nostocales</taxon>
        <taxon>Nostocaceae</taxon>
        <taxon>Nostoc</taxon>
    </lineage>
</organism>
<comment type="similarity">
    <text evidence="1 3">Belongs to the CpcT/CpeT biliprotein lyase family.</text>
</comment>
<evidence type="ECO:0000313" key="5">
    <source>
        <dbReference type="Proteomes" id="UP000514713"/>
    </source>
</evidence>
<dbReference type="KEGG" id="ned:HUN01_17625"/>
<dbReference type="CDD" id="cd16338">
    <property type="entry name" value="CpcT"/>
    <property type="match status" value="1"/>
</dbReference>
<gene>
    <name evidence="3" type="primary">cpcT</name>
    <name evidence="4" type="ORF">HUN01_17625</name>
</gene>
<evidence type="ECO:0000313" key="4">
    <source>
        <dbReference type="EMBL" id="QMS89311.1"/>
    </source>
</evidence>
<dbReference type="RefSeq" id="WP_181932345.1">
    <property type="nucleotide sequence ID" value="NZ_CP054698.1"/>
</dbReference>
<dbReference type="EMBL" id="CP054698">
    <property type="protein sequence ID" value="QMS89311.1"/>
    <property type="molecule type" value="Genomic_DNA"/>
</dbReference>
<dbReference type="GO" id="GO:0016829">
    <property type="term" value="F:lyase activity"/>
    <property type="evidence" value="ECO:0007669"/>
    <property type="project" value="UniProtKB-KW"/>
</dbReference>
<evidence type="ECO:0000256" key="1">
    <source>
        <dbReference type="ARBA" id="ARBA00008206"/>
    </source>
</evidence>
<protein>
    <recommendedName>
        <fullName evidence="3">Chromophore lyase CpcT/CpeT</fullName>
        <ecNumber evidence="3">4.-.-.-</ecNumber>
    </recommendedName>
</protein>
<evidence type="ECO:0000256" key="3">
    <source>
        <dbReference type="HAMAP-Rule" id="MF_01460"/>
    </source>
</evidence>
<keyword evidence="2 3" id="KW-0456">Lyase</keyword>
<keyword evidence="5" id="KW-1185">Reference proteome</keyword>
<dbReference type="Pfam" id="PF06206">
    <property type="entry name" value="CpeT"/>
    <property type="match status" value="1"/>
</dbReference>
<dbReference type="InterPro" id="IPR038672">
    <property type="entry name" value="CpcT/CpeT_sf"/>
</dbReference>
<dbReference type="PANTHER" id="PTHR35137">
    <property type="entry name" value="CHROMOPHORE LYASE CRL, CHLOROPLASTIC"/>
    <property type="match status" value="1"/>
</dbReference>
<dbReference type="PANTHER" id="PTHR35137:SF1">
    <property type="entry name" value="CHROMOPHORE LYASE CRL, CHLOROPLASTIC"/>
    <property type="match status" value="1"/>
</dbReference>
<comment type="function">
    <text evidence="3">Covalently attaches a chromophore to Cys residue(s) of phycobiliproteins.</text>
</comment>
<accession>A0A7D7LF74</accession>
<name>A0A7D7LF74_9NOSO</name>
<dbReference type="Proteomes" id="UP000514713">
    <property type="component" value="Chromosome"/>
</dbReference>
<proteinExistence type="inferred from homology"/>
<dbReference type="AlphaFoldDB" id="A0A7D7LF74"/>
<dbReference type="Gene3D" id="2.40.128.590">
    <property type="entry name" value="CpcT/CpeT domain"/>
    <property type="match status" value="1"/>
</dbReference>
<dbReference type="HAMAP" id="MF_01460">
    <property type="entry name" value="Chrphore_lyase_CpxT"/>
    <property type="match status" value="1"/>
</dbReference>
<dbReference type="InterPro" id="IPR010404">
    <property type="entry name" value="CpcT/CpeT"/>
</dbReference>